<organism evidence="2 3">
    <name type="scientific">Dactylosporangium fulvum</name>
    <dbReference type="NCBI Taxonomy" id="53359"/>
    <lineage>
        <taxon>Bacteria</taxon>
        <taxon>Bacillati</taxon>
        <taxon>Actinomycetota</taxon>
        <taxon>Actinomycetes</taxon>
        <taxon>Micromonosporales</taxon>
        <taxon>Micromonosporaceae</taxon>
        <taxon>Dactylosporangium</taxon>
    </lineage>
</organism>
<dbReference type="InterPro" id="IPR039422">
    <property type="entry name" value="MarR/SlyA-like"/>
</dbReference>
<dbReference type="InterPro" id="IPR036390">
    <property type="entry name" value="WH_DNA-bd_sf"/>
</dbReference>
<reference evidence="2" key="1">
    <citation type="submission" date="2021-04" db="EMBL/GenBank/DDBJ databases">
        <authorList>
            <person name="Hartkoorn R.C."/>
            <person name="Beaudoing E."/>
            <person name="Hot D."/>
        </authorList>
    </citation>
    <scope>NUCLEOTIDE SEQUENCE</scope>
    <source>
        <strain evidence="2">NRRL B-16292</strain>
    </source>
</reference>
<dbReference type="PRINTS" id="PR00598">
    <property type="entry name" value="HTHMARR"/>
</dbReference>
<proteinExistence type="predicted"/>
<dbReference type="Proteomes" id="UP001059617">
    <property type="component" value="Chromosome"/>
</dbReference>
<dbReference type="PROSITE" id="PS50995">
    <property type="entry name" value="HTH_MARR_2"/>
    <property type="match status" value="1"/>
</dbReference>
<dbReference type="SMART" id="SM00347">
    <property type="entry name" value="HTH_MARR"/>
    <property type="match status" value="1"/>
</dbReference>
<accession>A0ABY5VXB2</accession>
<dbReference type="Gene3D" id="1.10.10.10">
    <property type="entry name" value="Winged helix-like DNA-binding domain superfamily/Winged helix DNA-binding domain"/>
    <property type="match status" value="1"/>
</dbReference>
<dbReference type="InterPro" id="IPR000835">
    <property type="entry name" value="HTH_MarR-typ"/>
</dbReference>
<dbReference type="SUPFAM" id="SSF46785">
    <property type="entry name" value="Winged helix' DNA-binding domain"/>
    <property type="match status" value="1"/>
</dbReference>
<keyword evidence="3" id="KW-1185">Reference proteome</keyword>
<dbReference type="Pfam" id="PF01047">
    <property type="entry name" value="MarR"/>
    <property type="match status" value="1"/>
</dbReference>
<dbReference type="InterPro" id="IPR036388">
    <property type="entry name" value="WH-like_DNA-bd_sf"/>
</dbReference>
<reference evidence="2" key="2">
    <citation type="submission" date="2022-09" db="EMBL/GenBank/DDBJ databases">
        <title>Biosynthetic gene clusters of Dactylosporangioum fulvum.</title>
        <authorList>
            <person name="Caradec T."/>
        </authorList>
    </citation>
    <scope>NUCLEOTIDE SEQUENCE</scope>
    <source>
        <strain evidence="2">NRRL B-16292</strain>
    </source>
</reference>
<dbReference type="PANTHER" id="PTHR33164">
    <property type="entry name" value="TRANSCRIPTIONAL REGULATOR, MARR FAMILY"/>
    <property type="match status" value="1"/>
</dbReference>
<sequence>MDPKERTRSTDPDRLDPLDNSAWSGLLRAQAALSRELERRLMETHQMPLSTYEVLLRLAWAKEGIRMTDLAHQVNFTSGGLTRLVDRLERQGWITRTRSATDLRGFTATITSAGRKALKRANRQHLADVRELFLDKLSIEDIAALAAIWKRLGADPPPS</sequence>
<gene>
    <name evidence="2" type="ORF">Dfulv_46325</name>
</gene>
<dbReference type="PANTHER" id="PTHR33164:SF99">
    <property type="entry name" value="MARR FAMILY REGULATORY PROTEIN"/>
    <property type="match status" value="1"/>
</dbReference>
<evidence type="ECO:0000313" key="3">
    <source>
        <dbReference type="Proteomes" id="UP001059617"/>
    </source>
</evidence>
<name>A0ABY5VXB2_9ACTN</name>
<feature type="domain" description="HTH marR-type" evidence="1">
    <location>
        <begin position="19"/>
        <end position="154"/>
    </location>
</feature>
<protein>
    <submittedName>
        <fullName evidence="2">MarR family transcriptional regulator</fullName>
    </submittedName>
</protein>
<dbReference type="EMBL" id="CP073720">
    <property type="protein sequence ID" value="UWP82387.1"/>
    <property type="molecule type" value="Genomic_DNA"/>
</dbReference>
<evidence type="ECO:0000313" key="2">
    <source>
        <dbReference type="EMBL" id="UWP82387.1"/>
    </source>
</evidence>
<dbReference type="RefSeq" id="WP_259860159.1">
    <property type="nucleotide sequence ID" value="NZ_BAAAST010000025.1"/>
</dbReference>
<evidence type="ECO:0000259" key="1">
    <source>
        <dbReference type="PROSITE" id="PS50995"/>
    </source>
</evidence>